<dbReference type="RefSeq" id="WP_077463581.1">
    <property type="nucleotide sequence ID" value="NZ_MLAA01000030.1"/>
</dbReference>
<keyword evidence="7" id="KW-1185">Reference proteome</keyword>
<comment type="caution">
    <text evidence="6">The sequence shown here is derived from an EMBL/GenBank/DDBJ whole genome shotgun (WGS) entry which is preliminary data.</text>
</comment>
<organism evidence="6 7">
    <name type="scientific">Rodentibacter caecimuris</name>
    <dbReference type="NCBI Taxonomy" id="1796644"/>
    <lineage>
        <taxon>Bacteria</taxon>
        <taxon>Pseudomonadati</taxon>
        <taxon>Pseudomonadota</taxon>
        <taxon>Gammaproteobacteria</taxon>
        <taxon>Pasteurellales</taxon>
        <taxon>Pasteurellaceae</taxon>
        <taxon>Rodentibacter</taxon>
    </lineage>
</organism>
<evidence type="ECO:0000256" key="4">
    <source>
        <dbReference type="ARBA" id="ARBA00023152"/>
    </source>
</evidence>
<gene>
    <name evidence="6" type="ORF">BKG89_07235</name>
</gene>
<dbReference type="InterPro" id="IPR005952">
    <property type="entry name" value="Phosphogly_mut1"/>
</dbReference>
<keyword evidence="5" id="KW-0413">Isomerase</keyword>
<comment type="similarity">
    <text evidence="1">Belongs to the phosphoglycerate mutase family. BPG-dependent PGAM subfamily.</text>
</comment>
<dbReference type="EC" id="5.4.2.11" evidence="2"/>
<sequence>MQKQLTFYFIRHGRTKWNEQGLIQGSGNSPLTKQGIIDAQKAGMALQHIPFIAAYSSILQRTIDTAQHIIGQRNIPLFQHIGLNEQHFGSWEGKHIDELRHLNEFQQMQADPASYKALSNNGETYQSLAERISQALQDIIAIHQQGNILIVSHGHTLRLLLALLNGANWHNHRESNRSVSLLNTAISIVHYVENVQGKNFIIEKINDTQHLNE</sequence>
<evidence type="ECO:0000256" key="2">
    <source>
        <dbReference type="ARBA" id="ARBA00012028"/>
    </source>
</evidence>
<dbReference type="SUPFAM" id="SSF53254">
    <property type="entry name" value="Phosphoglycerate mutase-like"/>
    <property type="match status" value="1"/>
</dbReference>
<dbReference type="InterPro" id="IPR013078">
    <property type="entry name" value="His_Pase_superF_clade-1"/>
</dbReference>
<name>A0ABX3KWH2_9PAST</name>
<proteinExistence type="inferred from homology"/>
<reference evidence="6 7" key="1">
    <citation type="submission" date="2016-10" db="EMBL/GenBank/DDBJ databases">
        <title>Rodentibacter gen. nov. and new species.</title>
        <authorList>
            <person name="Christensen H."/>
        </authorList>
    </citation>
    <scope>NUCLEOTIDE SEQUENCE [LARGE SCALE GENOMIC DNA]</scope>
    <source>
        <strain evidence="6 7">1998236014</strain>
    </source>
</reference>
<evidence type="ECO:0000256" key="5">
    <source>
        <dbReference type="ARBA" id="ARBA00023235"/>
    </source>
</evidence>
<evidence type="ECO:0000313" key="7">
    <source>
        <dbReference type="Proteomes" id="UP000188820"/>
    </source>
</evidence>
<evidence type="ECO:0000256" key="3">
    <source>
        <dbReference type="ARBA" id="ARBA00022432"/>
    </source>
</evidence>
<keyword evidence="4" id="KW-0324">Glycolysis</keyword>
<dbReference type="Pfam" id="PF00300">
    <property type="entry name" value="His_Phos_1"/>
    <property type="match status" value="1"/>
</dbReference>
<dbReference type="Proteomes" id="UP000188820">
    <property type="component" value="Unassembled WGS sequence"/>
</dbReference>
<dbReference type="PANTHER" id="PTHR11931">
    <property type="entry name" value="PHOSPHOGLYCERATE MUTASE"/>
    <property type="match status" value="1"/>
</dbReference>
<accession>A0ABX3KWH2</accession>
<evidence type="ECO:0000313" key="6">
    <source>
        <dbReference type="EMBL" id="OOF69241.1"/>
    </source>
</evidence>
<protein>
    <recommendedName>
        <fullName evidence="2">phosphoglycerate mutase (2,3-diphosphoglycerate-dependent)</fullName>
        <ecNumber evidence="2">5.4.2.11</ecNumber>
    </recommendedName>
</protein>
<dbReference type="CDD" id="cd07067">
    <property type="entry name" value="HP_PGM_like"/>
    <property type="match status" value="1"/>
</dbReference>
<dbReference type="InterPro" id="IPR029033">
    <property type="entry name" value="His_PPase_superfam"/>
</dbReference>
<keyword evidence="3" id="KW-0312">Gluconeogenesis</keyword>
<dbReference type="SMART" id="SM00855">
    <property type="entry name" value="PGAM"/>
    <property type="match status" value="1"/>
</dbReference>
<dbReference type="EMBL" id="MLAA01000030">
    <property type="protein sequence ID" value="OOF69241.1"/>
    <property type="molecule type" value="Genomic_DNA"/>
</dbReference>
<evidence type="ECO:0000256" key="1">
    <source>
        <dbReference type="ARBA" id="ARBA00006717"/>
    </source>
</evidence>
<dbReference type="Gene3D" id="3.40.50.1240">
    <property type="entry name" value="Phosphoglycerate mutase-like"/>
    <property type="match status" value="1"/>
</dbReference>